<dbReference type="PANTHER" id="PTHR30055:SF234">
    <property type="entry name" value="HTH-TYPE TRANSCRIPTIONAL REGULATOR BETI"/>
    <property type="match status" value="1"/>
</dbReference>
<protein>
    <submittedName>
        <fullName evidence="6">TetR family transcriptional regulator</fullName>
    </submittedName>
</protein>
<comment type="caution">
    <text evidence="6">The sequence shown here is derived from an EMBL/GenBank/DDBJ whole genome shotgun (WGS) entry which is preliminary data.</text>
</comment>
<dbReference type="AlphaFoldDB" id="A0A829YBK7"/>
<dbReference type="Gene3D" id="1.10.357.10">
    <property type="entry name" value="Tetracycline Repressor, domain 2"/>
    <property type="match status" value="1"/>
</dbReference>
<feature type="DNA-binding region" description="H-T-H motif" evidence="4">
    <location>
        <begin position="38"/>
        <end position="57"/>
    </location>
</feature>
<dbReference type="InterPro" id="IPR050109">
    <property type="entry name" value="HTH-type_TetR-like_transc_reg"/>
</dbReference>
<dbReference type="SUPFAM" id="SSF48498">
    <property type="entry name" value="Tetracyclin repressor-like, C-terminal domain"/>
    <property type="match status" value="1"/>
</dbReference>
<keyword evidence="7" id="KW-1185">Reference proteome</keyword>
<evidence type="ECO:0000256" key="4">
    <source>
        <dbReference type="PROSITE-ProRule" id="PRU00335"/>
    </source>
</evidence>
<evidence type="ECO:0000313" key="6">
    <source>
        <dbReference type="EMBL" id="GFE80208.1"/>
    </source>
</evidence>
<feature type="domain" description="HTH tetR-type" evidence="5">
    <location>
        <begin position="15"/>
        <end position="75"/>
    </location>
</feature>
<name>A0A829YBK7_9GAMM</name>
<organism evidence="6 7">
    <name type="scientific">Steroidobacter agaridevorans</name>
    <dbReference type="NCBI Taxonomy" id="2695856"/>
    <lineage>
        <taxon>Bacteria</taxon>
        <taxon>Pseudomonadati</taxon>
        <taxon>Pseudomonadota</taxon>
        <taxon>Gammaproteobacteria</taxon>
        <taxon>Steroidobacterales</taxon>
        <taxon>Steroidobacteraceae</taxon>
        <taxon>Steroidobacter</taxon>
    </lineage>
</organism>
<evidence type="ECO:0000313" key="7">
    <source>
        <dbReference type="Proteomes" id="UP000445000"/>
    </source>
</evidence>
<dbReference type="Proteomes" id="UP000445000">
    <property type="component" value="Unassembled WGS sequence"/>
</dbReference>
<gene>
    <name evidence="6" type="ORF">GCM10011487_22080</name>
</gene>
<keyword evidence="1" id="KW-0805">Transcription regulation</keyword>
<dbReference type="InterPro" id="IPR025996">
    <property type="entry name" value="MT1864/Rv1816-like_C"/>
</dbReference>
<dbReference type="SUPFAM" id="SSF46689">
    <property type="entry name" value="Homeodomain-like"/>
    <property type="match status" value="1"/>
</dbReference>
<proteinExistence type="predicted"/>
<evidence type="ECO:0000259" key="5">
    <source>
        <dbReference type="PROSITE" id="PS50977"/>
    </source>
</evidence>
<dbReference type="Pfam" id="PF13305">
    <property type="entry name" value="TetR_C_33"/>
    <property type="match status" value="1"/>
</dbReference>
<reference evidence="7" key="1">
    <citation type="submission" date="2020-01" db="EMBL/GenBank/DDBJ databases">
        <title>'Steroidobacter agaridevorans' sp. nov., agar-degrading bacteria isolated from rhizosphere soils.</title>
        <authorList>
            <person name="Ikenaga M."/>
            <person name="Kataoka M."/>
            <person name="Murouchi A."/>
            <person name="Katsuragi S."/>
            <person name="Sakai M."/>
        </authorList>
    </citation>
    <scope>NUCLEOTIDE SEQUENCE [LARGE SCALE GENOMIC DNA]</scope>
    <source>
        <strain evidence="7">YU21-B</strain>
    </source>
</reference>
<accession>A0A829YBK7</accession>
<evidence type="ECO:0000256" key="2">
    <source>
        <dbReference type="ARBA" id="ARBA00023125"/>
    </source>
</evidence>
<sequence>MVLRPNAPHVYTVNMDSRQSIIQCALHELESKGLSGFSLRAVGVAAGLSAMAIYRHFKNKEDLLRAVGEEAFAAYRQRVANIPEGPIEEWLRLVGREYVKFALDDPGRFDACFVLKTQAERIYPQDFRAGKSPVISLMAKKIEAAQATGQLNSGNALEIALLLWAQLHGLAMLHRSGRFSLNRNAFLALCDRAIELIIRGLTCIPTQPSARTRRQLR</sequence>
<dbReference type="PRINTS" id="PR00455">
    <property type="entry name" value="HTHTETR"/>
</dbReference>
<keyword evidence="3" id="KW-0804">Transcription</keyword>
<dbReference type="PROSITE" id="PS50977">
    <property type="entry name" value="HTH_TETR_2"/>
    <property type="match status" value="1"/>
</dbReference>
<evidence type="ECO:0000256" key="1">
    <source>
        <dbReference type="ARBA" id="ARBA00023015"/>
    </source>
</evidence>
<dbReference type="InterPro" id="IPR009057">
    <property type="entry name" value="Homeodomain-like_sf"/>
</dbReference>
<dbReference type="InterPro" id="IPR036271">
    <property type="entry name" value="Tet_transcr_reg_TetR-rel_C_sf"/>
</dbReference>
<evidence type="ECO:0000256" key="3">
    <source>
        <dbReference type="ARBA" id="ARBA00023163"/>
    </source>
</evidence>
<dbReference type="GO" id="GO:0000976">
    <property type="term" value="F:transcription cis-regulatory region binding"/>
    <property type="evidence" value="ECO:0007669"/>
    <property type="project" value="TreeGrafter"/>
</dbReference>
<keyword evidence="2 4" id="KW-0238">DNA-binding</keyword>
<dbReference type="Pfam" id="PF00440">
    <property type="entry name" value="TetR_N"/>
    <property type="match status" value="1"/>
</dbReference>
<dbReference type="InterPro" id="IPR001647">
    <property type="entry name" value="HTH_TetR"/>
</dbReference>
<dbReference type="EMBL" id="BLJN01000002">
    <property type="protein sequence ID" value="GFE80208.1"/>
    <property type="molecule type" value="Genomic_DNA"/>
</dbReference>
<dbReference type="GO" id="GO:0003700">
    <property type="term" value="F:DNA-binding transcription factor activity"/>
    <property type="evidence" value="ECO:0007669"/>
    <property type="project" value="TreeGrafter"/>
</dbReference>
<dbReference type="PANTHER" id="PTHR30055">
    <property type="entry name" value="HTH-TYPE TRANSCRIPTIONAL REGULATOR RUTR"/>
    <property type="match status" value="1"/>
</dbReference>